<dbReference type="Gene3D" id="1.10.287.1080">
    <property type="entry name" value="MazG-like"/>
    <property type="match status" value="1"/>
</dbReference>
<dbReference type="SUPFAM" id="SSF101386">
    <property type="entry name" value="all-alpha NTP pyrophosphatases"/>
    <property type="match status" value="1"/>
</dbReference>
<organism evidence="2 3">
    <name type="scientific">Paracoccus phage vB_PmaS-R3</name>
    <dbReference type="NCBI Taxonomy" id="2494563"/>
    <lineage>
        <taxon>Viruses</taxon>
        <taxon>Duplodnaviria</taxon>
        <taxon>Heunggongvirae</taxon>
        <taxon>Uroviricota</taxon>
        <taxon>Caudoviricetes</taxon>
        <taxon>Zhuquevirus</taxon>
        <taxon>Zhuquevirus R3</taxon>
    </lineage>
</organism>
<sequence length="141" mass="15363">MAPINRITAEDVKAFADRPTLSAYQRAATKSAFYPGQRSAFGLMYVALKLNGEAGELAEHVGKALRDDRLVTFTPQGRGNPESLTEERRALVVKEVGDVLWYLSAACNELGVDLAEVAYGNLCKLCDRGERNVLQGSGDTR</sequence>
<evidence type="ECO:0000313" key="3">
    <source>
        <dbReference type="Proteomes" id="UP000031732"/>
    </source>
</evidence>
<reference evidence="3" key="1">
    <citation type="submission" date="2014-11" db="EMBL/GenBank/DDBJ databases">
        <title>Complete genome sequence of Paracoccus marcusii phage vB_PmaS_IMEP1 isolated from the South China Sea.</title>
        <authorList>
            <person name="Xu Y."/>
            <person name="Zhang R."/>
            <person name="Jiao N."/>
        </authorList>
    </citation>
    <scope>NUCLEOTIDE SEQUENCE [LARGE SCALE GENOMIC DNA]</scope>
</reference>
<dbReference type="InterPro" id="IPR004518">
    <property type="entry name" value="MazG-like_dom"/>
</dbReference>
<protein>
    <submittedName>
        <fullName evidence="2">MazG family pyrophosphatase</fullName>
    </submittedName>
</protein>
<dbReference type="GeneID" id="23681302"/>
<name>A0A0B5A0C6_9CAUD</name>
<dbReference type="InterPro" id="IPR011379">
    <property type="entry name" value="MazG-related_GP37"/>
</dbReference>
<keyword evidence="3" id="KW-1185">Reference proteome</keyword>
<dbReference type="KEGG" id="vg:23681302"/>
<evidence type="ECO:0000259" key="1">
    <source>
        <dbReference type="Pfam" id="PF03819"/>
    </source>
</evidence>
<dbReference type="CDD" id="cd11541">
    <property type="entry name" value="NTP-PPase_u4"/>
    <property type="match status" value="1"/>
</dbReference>
<feature type="domain" description="NTP pyrophosphohydrolase MazG-like" evidence="1">
    <location>
        <begin position="49"/>
        <end position="128"/>
    </location>
</feature>
<reference evidence="2 3" key="2">
    <citation type="journal article" date="2015" name="Stand. Genomic Sci.">
        <title>Complete genome sequence of Paracoccus marcusii phage vB_PmaS-R3 isolated from the South China Sea.</title>
        <authorList>
            <person name="Xu Y."/>
            <person name="Zhang R."/>
            <person name="Jiao N."/>
        </authorList>
    </citation>
    <scope>NUCLEOTIDE SEQUENCE [LARGE SCALE GENOMIC DNA]</scope>
</reference>
<evidence type="ECO:0000313" key="2">
    <source>
        <dbReference type="EMBL" id="AJD83142.1"/>
    </source>
</evidence>
<dbReference type="RefSeq" id="YP_009126408.1">
    <property type="nucleotide sequence ID" value="NC_026608.1"/>
</dbReference>
<accession>A0A0B5A0C6</accession>
<dbReference type="EMBL" id="KP162168">
    <property type="protein sequence ID" value="AJD83142.1"/>
    <property type="molecule type" value="Genomic_DNA"/>
</dbReference>
<proteinExistence type="predicted"/>
<dbReference type="PIRSF" id="PIRSF006639">
    <property type="entry name" value="UCP006639_pph"/>
    <property type="match status" value="1"/>
</dbReference>
<dbReference type="Proteomes" id="UP000031732">
    <property type="component" value="Genome"/>
</dbReference>
<dbReference type="Pfam" id="PF03819">
    <property type="entry name" value="MazG"/>
    <property type="match status" value="1"/>
</dbReference>